<dbReference type="Pfam" id="PF01381">
    <property type="entry name" value="HTH_3"/>
    <property type="match status" value="1"/>
</dbReference>
<keyword evidence="3" id="KW-1185">Reference proteome</keyword>
<dbReference type="CDD" id="cd00093">
    <property type="entry name" value="HTH_XRE"/>
    <property type="match status" value="1"/>
</dbReference>
<dbReference type="RefSeq" id="WP_377054307.1">
    <property type="nucleotide sequence ID" value="NZ_JBHLVZ010000081.1"/>
</dbReference>
<name>A0ABV6IX17_9PROT</name>
<feature type="domain" description="HTH cro/C1-type" evidence="1">
    <location>
        <begin position="8"/>
        <end position="62"/>
    </location>
</feature>
<proteinExistence type="predicted"/>
<evidence type="ECO:0000259" key="1">
    <source>
        <dbReference type="PROSITE" id="PS50943"/>
    </source>
</evidence>
<gene>
    <name evidence="2" type="ORF">ACFFIC_21860</name>
</gene>
<reference evidence="2 3" key="1">
    <citation type="submission" date="2024-09" db="EMBL/GenBank/DDBJ databases">
        <authorList>
            <person name="Sun Q."/>
            <person name="Mori K."/>
        </authorList>
    </citation>
    <scope>NUCLEOTIDE SEQUENCE [LARGE SCALE GENOMIC DNA]</scope>
    <source>
        <strain evidence="2 3">CCM 7468</strain>
    </source>
</reference>
<protein>
    <submittedName>
        <fullName evidence="2">Helix-turn-helix domain-containing protein</fullName>
    </submittedName>
</protein>
<dbReference type="PROSITE" id="PS50943">
    <property type="entry name" value="HTH_CROC1"/>
    <property type="match status" value="1"/>
</dbReference>
<dbReference type="InterPro" id="IPR010982">
    <property type="entry name" value="Lambda_DNA-bd_dom_sf"/>
</dbReference>
<dbReference type="SUPFAM" id="SSF47413">
    <property type="entry name" value="lambda repressor-like DNA-binding domains"/>
    <property type="match status" value="1"/>
</dbReference>
<dbReference type="Gene3D" id="1.10.260.40">
    <property type="entry name" value="lambda repressor-like DNA-binding domains"/>
    <property type="match status" value="1"/>
</dbReference>
<organism evidence="2 3">
    <name type="scientific">Muricoccus vinaceus</name>
    <dbReference type="NCBI Taxonomy" id="424704"/>
    <lineage>
        <taxon>Bacteria</taxon>
        <taxon>Pseudomonadati</taxon>
        <taxon>Pseudomonadota</taxon>
        <taxon>Alphaproteobacteria</taxon>
        <taxon>Acetobacterales</taxon>
        <taxon>Roseomonadaceae</taxon>
        <taxon>Muricoccus</taxon>
    </lineage>
</organism>
<dbReference type="EMBL" id="JBHLVZ010000081">
    <property type="protein sequence ID" value="MFC0388160.1"/>
    <property type="molecule type" value="Genomic_DNA"/>
</dbReference>
<dbReference type="InterPro" id="IPR001387">
    <property type="entry name" value="Cro/C1-type_HTH"/>
</dbReference>
<sequence length="146" mass="15741">MEAMPEQIRAGRALLDWTQAQAAEAACVSLSTVKDFEAGRRAPTRASLDAMQAALEAAGVEFTGGDTPGVRLRGGVQLFWNPDSIGVSEGNRAAALQRKWFRTSDEAVAWAKERWPTLSGCAPNVVDIRRNILLSSEDIALEVEAV</sequence>
<dbReference type="Proteomes" id="UP001589789">
    <property type="component" value="Unassembled WGS sequence"/>
</dbReference>
<accession>A0ABV6IX17</accession>
<evidence type="ECO:0000313" key="2">
    <source>
        <dbReference type="EMBL" id="MFC0388160.1"/>
    </source>
</evidence>
<dbReference type="SMART" id="SM00530">
    <property type="entry name" value="HTH_XRE"/>
    <property type="match status" value="1"/>
</dbReference>
<evidence type="ECO:0000313" key="3">
    <source>
        <dbReference type="Proteomes" id="UP001589789"/>
    </source>
</evidence>
<comment type="caution">
    <text evidence="2">The sequence shown here is derived from an EMBL/GenBank/DDBJ whole genome shotgun (WGS) entry which is preliminary data.</text>
</comment>